<sequence>MEKETRRRGLFWDVQEGLATATARIQTVRGEGRRRPEGQPDSCGGERFATSGSS</sequence>
<name>A0ABV5PYY8_9ACTN</name>
<feature type="region of interest" description="Disordered" evidence="1">
    <location>
        <begin position="23"/>
        <end position="54"/>
    </location>
</feature>
<dbReference type="EMBL" id="JBHMCE010000005">
    <property type="protein sequence ID" value="MFB9528446.1"/>
    <property type="molecule type" value="Genomic_DNA"/>
</dbReference>
<accession>A0ABV5PYY8</accession>
<evidence type="ECO:0000256" key="1">
    <source>
        <dbReference type="SAM" id="MobiDB-lite"/>
    </source>
</evidence>
<gene>
    <name evidence="2" type="ORF">ACFFRN_17670</name>
</gene>
<comment type="caution">
    <text evidence="2">The sequence shown here is derived from an EMBL/GenBank/DDBJ whole genome shotgun (WGS) entry which is preliminary data.</text>
</comment>
<evidence type="ECO:0000313" key="2">
    <source>
        <dbReference type="EMBL" id="MFB9528446.1"/>
    </source>
</evidence>
<dbReference type="Proteomes" id="UP001589646">
    <property type="component" value="Unassembled WGS sequence"/>
</dbReference>
<organism evidence="2 3">
    <name type="scientific">Nonomuraea roseola</name>
    <dbReference type="NCBI Taxonomy" id="46179"/>
    <lineage>
        <taxon>Bacteria</taxon>
        <taxon>Bacillati</taxon>
        <taxon>Actinomycetota</taxon>
        <taxon>Actinomycetes</taxon>
        <taxon>Streptosporangiales</taxon>
        <taxon>Streptosporangiaceae</taxon>
        <taxon>Nonomuraea</taxon>
    </lineage>
</organism>
<proteinExistence type="predicted"/>
<keyword evidence="3" id="KW-1185">Reference proteome</keyword>
<dbReference type="RefSeq" id="WP_346129765.1">
    <property type="nucleotide sequence ID" value="NZ_BAAAXC010000015.1"/>
</dbReference>
<protein>
    <submittedName>
        <fullName evidence="2">Uncharacterized protein</fullName>
    </submittedName>
</protein>
<evidence type="ECO:0000313" key="3">
    <source>
        <dbReference type="Proteomes" id="UP001589646"/>
    </source>
</evidence>
<reference evidence="2 3" key="1">
    <citation type="submission" date="2024-09" db="EMBL/GenBank/DDBJ databases">
        <authorList>
            <person name="Sun Q."/>
            <person name="Mori K."/>
        </authorList>
    </citation>
    <scope>NUCLEOTIDE SEQUENCE [LARGE SCALE GENOMIC DNA]</scope>
    <source>
        <strain evidence="2 3">JCM 3323</strain>
    </source>
</reference>